<dbReference type="SUPFAM" id="SSF53955">
    <property type="entry name" value="Lysozyme-like"/>
    <property type="match status" value="1"/>
</dbReference>
<dbReference type="GO" id="GO:0000270">
    <property type="term" value="P:peptidoglycan metabolic process"/>
    <property type="evidence" value="ECO:0007669"/>
    <property type="project" value="InterPro"/>
</dbReference>
<dbReference type="HOGENOM" id="CLU_083315_0_0_5"/>
<evidence type="ECO:0000313" key="5">
    <source>
        <dbReference type="Proteomes" id="UP000001023"/>
    </source>
</evidence>
<evidence type="ECO:0000256" key="2">
    <source>
        <dbReference type="ARBA" id="ARBA00009387"/>
    </source>
</evidence>
<accession>Q5LNW9</accession>
<comment type="similarity">
    <text evidence="2">Belongs to the virb1 family.</text>
</comment>
<reference evidence="4 5" key="2">
    <citation type="journal article" date="2014" name="Stand. Genomic Sci.">
        <title>An updated genome annotation for the model marine bacterium Ruegeria pomeroyi DSS-3.</title>
        <authorList>
            <person name="Rivers A.R."/>
            <person name="Smith C.B."/>
            <person name="Moran M.A."/>
        </authorList>
    </citation>
    <scope>GENOME REANNOTATION</scope>
    <source>
        <strain evidence="5">ATCC 700808 / DSM 15171 / DSS-3</strain>
    </source>
</reference>
<dbReference type="KEGG" id="sil:SPO3084"/>
<dbReference type="AlphaFoldDB" id="Q5LNW9"/>
<dbReference type="InterPro" id="IPR023346">
    <property type="entry name" value="Lysozyme-like_dom_sf"/>
</dbReference>
<gene>
    <name evidence="4" type="ordered locus">SPO3084</name>
</gene>
<proteinExistence type="inferred from homology"/>
<keyword evidence="5" id="KW-1185">Reference proteome</keyword>
<dbReference type="CDD" id="cd00254">
    <property type="entry name" value="LT-like"/>
    <property type="match status" value="1"/>
</dbReference>
<evidence type="ECO:0000256" key="1">
    <source>
        <dbReference type="ARBA" id="ARBA00007734"/>
    </source>
</evidence>
<dbReference type="PaxDb" id="246200-SPO3084"/>
<dbReference type="Gene3D" id="1.10.530.10">
    <property type="match status" value="1"/>
</dbReference>
<dbReference type="GO" id="GO:0008933">
    <property type="term" value="F:peptidoglycan lytic transglycosylase activity"/>
    <property type="evidence" value="ECO:0007669"/>
    <property type="project" value="InterPro"/>
</dbReference>
<comment type="similarity">
    <text evidence="1">Belongs to the transglycosylase Slt family.</text>
</comment>
<dbReference type="InterPro" id="IPR008258">
    <property type="entry name" value="Transglycosylase_SLT_dom_1"/>
</dbReference>
<dbReference type="STRING" id="246200.SPO3084"/>
<sequence>MAKSPHFGWFFSVEGGFCTVESGKNISRGEQMVLRYITLIASAAVFAAVAESRAESPAPLPEVKFKRVRAPVPGARPRVDVQISAEEHARAPVAGRQKPIEAEEVVTAAAAPLPDAAAPTGRYAWFWDKISPALGPDRPRQLEDMLSALSAGGVDAPRLQALQDIARAQGISILRSTVGTEVSPALVLAVIAVESAGRADAVSGAGAQGLMQLMPATAARFGVADSLSPDENIAGGVRYLNWLMEEFGRDPVLVLAGYNAGEGAVRKHEGVPPYAETRDYVPKVLAAYQVARGLCTTPPELITDGCVFTAMQ</sequence>
<evidence type="ECO:0000313" key="4">
    <source>
        <dbReference type="EMBL" id="AAV96319.1"/>
    </source>
</evidence>
<dbReference type="GO" id="GO:0016020">
    <property type="term" value="C:membrane"/>
    <property type="evidence" value="ECO:0007669"/>
    <property type="project" value="InterPro"/>
</dbReference>
<protein>
    <submittedName>
        <fullName evidence="4">Transglycosylase, Slt family</fullName>
    </submittedName>
</protein>
<dbReference type="eggNOG" id="COG0741">
    <property type="taxonomic scope" value="Bacteria"/>
</dbReference>
<dbReference type="Pfam" id="PF01464">
    <property type="entry name" value="SLT"/>
    <property type="match status" value="1"/>
</dbReference>
<dbReference type="PANTHER" id="PTHR37423:SF2">
    <property type="entry name" value="MEMBRANE-BOUND LYTIC MUREIN TRANSGLYCOSYLASE C"/>
    <property type="match status" value="1"/>
</dbReference>
<organism evidence="4 5">
    <name type="scientific">Ruegeria pomeroyi (strain ATCC 700808 / DSM 15171 / DSS-3)</name>
    <name type="common">Silicibacter pomeroyi</name>
    <dbReference type="NCBI Taxonomy" id="246200"/>
    <lineage>
        <taxon>Bacteria</taxon>
        <taxon>Pseudomonadati</taxon>
        <taxon>Pseudomonadota</taxon>
        <taxon>Alphaproteobacteria</taxon>
        <taxon>Rhodobacterales</taxon>
        <taxon>Roseobacteraceae</taxon>
        <taxon>Ruegeria</taxon>
    </lineage>
</organism>
<reference evidence="4 5" key="1">
    <citation type="journal article" date="2004" name="Nature">
        <title>Genome sequence of Silicibacter pomeroyi reveals adaptations to the marine environment.</title>
        <authorList>
            <person name="Moran M.A."/>
            <person name="Buchan A."/>
            <person name="Gonzalez J.M."/>
            <person name="Heidelberg J.F."/>
            <person name="Whitman W.B."/>
            <person name="Kiene R.P."/>
            <person name="Henriksen J.R."/>
            <person name="King G.M."/>
            <person name="Belas R."/>
            <person name="Fuqua C."/>
            <person name="Brinkac L."/>
            <person name="Lewis M."/>
            <person name="Johri S."/>
            <person name="Weaver B."/>
            <person name="Pai G."/>
            <person name="Eisen J.A."/>
            <person name="Rahe E."/>
            <person name="Sheldon W.M."/>
            <person name="Ye W."/>
            <person name="Miller T.R."/>
            <person name="Carlton J."/>
            <person name="Rasko D.A."/>
            <person name="Paulsen I.T."/>
            <person name="Ren Q."/>
            <person name="Daugherty S.C."/>
            <person name="Deboy R.T."/>
            <person name="Dodson R.J."/>
            <person name="Durkin A.S."/>
            <person name="Madupu R."/>
            <person name="Nelson W.C."/>
            <person name="Sullivan S.A."/>
            <person name="Rosovitz M.J."/>
            <person name="Haft D.H."/>
            <person name="Selengut J."/>
            <person name="Ward N."/>
        </authorList>
    </citation>
    <scope>NUCLEOTIDE SEQUENCE [LARGE SCALE GENOMIC DNA]</scope>
    <source>
        <strain evidence="5">ATCC 700808 / DSM 15171 / DSS-3</strain>
    </source>
</reference>
<dbReference type="PROSITE" id="PS00922">
    <property type="entry name" value="TRANSGLYCOSYLASE"/>
    <property type="match status" value="1"/>
</dbReference>
<dbReference type="InterPro" id="IPR000189">
    <property type="entry name" value="Transglyc_AS"/>
</dbReference>
<evidence type="ECO:0000259" key="3">
    <source>
        <dbReference type="Pfam" id="PF01464"/>
    </source>
</evidence>
<dbReference type="Proteomes" id="UP000001023">
    <property type="component" value="Chromosome"/>
</dbReference>
<dbReference type="EMBL" id="CP000031">
    <property type="protein sequence ID" value="AAV96319.1"/>
    <property type="molecule type" value="Genomic_DNA"/>
</dbReference>
<name>Q5LNW9_RUEPO</name>
<dbReference type="CAZy" id="GH23">
    <property type="family name" value="Glycoside Hydrolase Family 23"/>
</dbReference>
<feature type="domain" description="Transglycosylase SLT" evidence="3">
    <location>
        <begin position="180"/>
        <end position="270"/>
    </location>
</feature>
<dbReference type="PANTHER" id="PTHR37423">
    <property type="entry name" value="SOLUBLE LYTIC MUREIN TRANSGLYCOSYLASE-RELATED"/>
    <property type="match status" value="1"/>
</dbReference>